<accession>A0A2A2EXZ3</accession>
<organism evidence="1 2">
    <name type="scientific">Halomonas salipaludis</name>
    <dbReference type="NCBI Taxonomy" id="2032625"/>
    <lineage>
        <taxon>Bacteria</taxon>
        <taxon>Pseudomonadati</taxon>
        <taxon>Pseudomonadota</taxon>
        <taxon>Gammaproteobacteria</taxon>
        <taxon>Oceanospirillales</taxon>
        <taxon>Halomonadaceae</taxon>
        <taxon>Halomonas</taxon>
    </lineage>
</organism>
<dbReference type="RefSeq" id="WP_095620427.1">
    <property type="nucleotide sequence ID" value="NZ_NSKB01000003.1"/>
</dbReference>
<proteinExistence type="predicted"/>
<dbReference type="OrthoDB" id="2062670at2"/>
<sequence>MSSVDFKPLAGLRGAQWDPARLPTDMIASVHTLTTVDGANITGYLYRRGGERAVCCLMHPREILATHYLVPELLDAGAAVWVQGSRNPGNDLRLEHELALLDVDAGTAFLKDRGYEQLILVGNSGGGGLYAFYTEQANLPPSHRETHTPAGRPVKLSKAPMARPDLLVLVAPHPGQGLLLMNSLDPSVTDERDPLSLDPALFPFSTENGFTPNGATYAPDFIDRYRAAQRARVDRIDQAARDMVSARMEARARVKAGEASDQEQLMAGWQHIFEVPRTDADLRNWDLSLDPTDRTLGSLWGRDPFKTNMNGVGFGKVCTPESWLSTWSGLSSKAGVLRCAPVIEQPTFVVRYTADACVFPEEIAAIFDALGASDKDQATVRGTHHGQPLAAGEPSGQALAGEAIRGWLQDRLVT</sequence>
<dbReference type="GO" id="GO:0016787">
    <property type="term" value="F:hydrolase activity"/>
    <property type="evidence" value="ECO:0007669"/>
    <property type="project" value="UniProtKB-KW"/>
</dbReference>
<reference evidence="1 2" key="1">
    <citation type="submission" date="2017-08" db="EMBL/GenBank/DDBJ databases">
        <title>Halomonas alkalisoli sp. nov., isolated from saline alkaline soil.</title>
        <authorList>
            <person name="Wang D."/>
            <person name="Zhang G."/>
        </authorList>
    </citation>
    <scope>NUCLEOTIDE SEQUENCE [LARGE SCALE GENOMIC DNA]</scope>
    <source>
        <strain evidence="1 2">WRN001</strain>
    </source>
</reference>
<dbReference type="EMBL" id="NSKB01000003">
    <property type="protein sequence ID" value="PAU77255.1"/>
    <property type="molecule type" value="Genomic_DNA"/>
</dbReference>
<dbReference type="SUPFAM" id="SSF53474">
    <property type="entry name" value="alpha/beta-Hydrolases"/>
    <property type="match status" value="1"/>
</dbReference>
<evidence type="ECO:0000313" key="2">
    <source>
        <dbReference type="Proteomes" id="UP000217771"/>
    </source>
</evidence>
<dbReference type="Proteomes" id="UP000217771">
    <property type="component" value="Unassembled WGS sequence"/>
</dbReference>
<name>A0A2A2EXZ3_9GAMM</name>
<protein>
    <submittedName>
        <fullName evidence="1">Alpha/beta hydrolase</fullName>
    </submittedName>
</protein>
<dbReference type="AlphaFoldDB" id="A0A2A2EXZ3"/>
<keyword evidence="2" id="KW-1185">Reference proteome</keyword>
<comment type="caution">
    <text evidence="1">The sequence shown here is derived from an EMBL/GenBank/DDBJ whole genome shotgun (WGS) entry which is preliminary data.</text>
</comment>
<evidence type="ECO:0000313" key="1">
    <source>
        <dbReference type="EMBL" id="PAU77255.1"/>
    </source>
</evidence>
<dbReference type="InterPro" id="IPR029058">
    <property type="entry name" value="AB_hydrolase_fold"/>
</dbReference>
<gene>
    <name evidence="1" type="ORF">CK498_08405</name>
</gene>
<keyword evidence="1" id="KW-0378">Hydrolase</keyword>
<dbReference type="Gene3D" id="3.40.50.1820">
    <property type="entry name" value="alpha/beta hydrolase"/>
    <property type="match status" value="1"/>
</dbReference>